<dbReference type="InterPro" id="IPR036942">
    <property type="entry name" value="Beta-barrel_TonB_sf"/>
</dbReference>
<keyword evidence="3 8" id="KW-1134">Transmembrane beta strand</keyword>
<accession>A0A916ZZK8</accession>
<evidence type="ECO:0000256" key="5">
    <source>
        <dbReference type="ARBA" id="ARBA00022729"/>
    </source>
</evidence>
<gene>
    <name evidence="10" type="ORF">GCM10010831_21790</name>
</gene>
<comment type="caution">
    <text evidence="10">The sequence shown here is derived from an EMBL/GenBank/DDBJ whole genome shotgun (WGS) entry which is preliminary data.</text>
</comment>
<keyword evidence="11" id="KW-1185">Reference proteome</keyword>
<evidence type="ECO:0000256" key="8">
    <source>
        <dbReference type="PROSITE-ProRule" id="PRU01360"/>
    </source>
</evidence>
<dbReference type="GO" id="GO:0044718">
    <property type="term" value="P:siderophore transmembrane transport"/>
    <property type="evidence" value="ECO:0007669"/>
    <property type="project" value="TreeGrafter"/>
</dbReference>
<keyword evidence="2 8" id="KW-0813">Transport</keyword>
<evidence type="ECO:0000256" key="6">
    <source>
        <dbReference type="ARBA" id="ARBA00023136"/>
    </source>
</evidence>
<proteinExistence type="inferred from homology"/>
<keyword evidence="6 8" id="KW-0472">Membrane</keyword>
<evidence type="ECO:0000256" key="1">
    <source>
        <dbReference type="ARBA" id="ARBA00004571"/>
    </source>
</evidence>
<dbReference type="Pfam" id="PF07715">
    <property type="entry name" value="Plug"/>
    <property type="match status" value="1"/>
</dbReference>
<evidence type="ECO:0000256" key="7">
    <source>
        <dbReference type="ARBA" id="ARBA00023237"/>
    </source>
</evidence>
<keyword evidence="5" id="KW-0732">Signal</keyword>
<protein>
    <recommendedName>
        <fullName evidence="9">TonB-dependent receptor plug domain-containing protein</fullName>
    </recommendedName>
</protein>
<dbReference type="PROSITE" id="PS52016">
    <property type="entry name" value="TONB_DEPENDENT_REC_3"/>
    <property type="match status" value="1"/>
</dbReference>
<dbReference type="InterPro" id="IPR039426">
    <property type="entry name" value="TonB-dep_rcpt-like"/>
</dbReference>
<dbReference type="InterPro" id="IPR037066">
    <property type="entry name" value="Plug_dom_sf"/>
</dbReference>
<evidence type="ECO:0000256" key="2">
    <source>
        <dbReference type="ARBA" id="ARBA00022448"/>
    </source>
</evidence>
<name>A0A916ZZK8_9FLAO</name>
<dbReference type="EMBL" id="BMGL01000013">
    <property type="protein sequence ID" value="GGE20340.1"/>
    <property type="molecule type" value="Genomic_DNA"/>
</dbReference>
<keyword evidence="4 8" id="KW-0812">Transmembrane</keyword>
<evidence type="ECO:0000256" key="4">
    <source>
        <dbReference type="ARBA" id="ARBA00022692"/>
    </source>
</evidence>
<dbReference type="SUPFAM" id="SSF56935">
    <property type="entry name" value="Porins"/>
    <property type="match status" value="1"/>
</dbReference>
<evidence type="ECO:0000256" key="3">
    <source>
        <dbReference type="ARBA" id="ARBA00022452"/>
    </source>
</evidence>
<dbReference type="Gene3D" id="2.170.130.10">
    <property type="entry name" value="TonB-dependent receptor, plug domain"/>
    <property type="match status" value="1"/>
</dbReference>
<reference evidence="10 11" key="1">
    <citation type="journal article" date="2014" name="Int. J. Syst. Evol. Microbiol.">
        <title>Complete genome sequence of Corynebacterium casei LMG S-19264T (=DSM 44701T), isolated from a smear-ripened cheese.</title>
        <authorList>
            <consortium name="US DOE Joint Genome Institute (JGI-PGF)"/>
            <person name="Walter F."/>
            <person name="Albersmeier A."/>
            <person name="Kalinowski J."/>
            <person name="Ruckert C."/>
        </authorList>
    </citation>
    <scope>NUCLEOTIDE SEQUENCE [LARGE SCALE GENOMIC DNA]</scope>
    <source>
        <strain evidence="10 11">CGMCC 1.12925</strain>
    </source>
</reference>
<evidence type="ECO:0000313" key="11">
    <source>
        <dbReference type="Proteomes" id="UP000599688"/>
    </source>
</evidence>
<organism evidence="10 11">
    <name type="scientific">Psychroflexus salis</name>
    <dbReference type="NCBI Taxonomy" id="1526574"/>
    <lineage>
        <taxon>Bacteria</taxon>
        <taxon>Pseudomonadati</taxon>
        <taxon>Bacteroidota</taxon>
        <taxon>Flavobacteriia</taxon>
        <taxon>Flavobacteriales</taxon>
        <taxon>Flavobacteriaceae</taxon>
        <taxon>Psychroflexus</taxon>
    </lineage>
</organism>
<keyword evidence="7 8" id="KW-0998">Cell outer membrane</keyword>
<comment type="subcellular location">
    <subcellularLocation>
        <location evidence="1 8">Cell outer membrane</location>
        <topology evidence="1 8">Multi-pass membrane protein</topology>
    </subcellularLocation>
</comment>
<sequence length="699" mass="80516">MIICVYSSYAQKEIKQKANNTWKENIKEVVVTGQINPQSVKKSVYEVKVINRKTIENLAANNLADVLNQSLNINIIPNTSTGKSSVNLFGLDGQYFKILIDNIPMVNDEGMGNMADLTQINLDDVERIEIVEGAMGVEYGANAVSGIINIITKKTTKKNWEIIPFIQEESIGNEYNLSNQGRHIQSIKIGKNINEKWYTNAVFTRNDFNGFLNEQKGKNHPFNDGLRGHEWLPKLQNNLKALVNYRGKVNAFYKFEYFNEDVNRYSREVRTNFNSATQTSNPSASDEYFFSERMIHHLNLNGKFHKKTHFNISLSYQQQVRDIEQFTYRILPQERINVERTEFESRKVFFTRGTLNDFIKLSNINIQSGYELNLIDGFSSPMSNPLSGDQVNRSLNSYDVFTTAEVKATDRLSFRPGARLMLTNKFNPLLAASFTTKYIFKNGLEVRGILGRAPRTPNYDELYTFFVDSNHDVRGNEALQPEIGTSSFLHLKKKFWFNDYNSSWQTKLSSWYIDVKDRIELTVTNNTPLQFQYNNIDLFRTWGIENSHQIQHHNFGFNLGISLRGISQVLDSSNFNDDFLYTIQANANLTYKIPKWKTNLALYYKYNGPQYQFIQEQNEAGETEFRRGKLNPFSWFDASIRKSFLNQNLDVSLGARNLLDVTRVNTTAAEGGAHSEAASNLLLGYGRSFFLRIQYNLNF</sequence>
<comment type="similarity">
    <text evidence="8">Belongs to the TonB-dependent receptor family.</text>
</comment>
<dbReference type="Proteomes" id="UP000599688">
    <property type="component" value="Unassembled WGS sequence"/>
</dbReference>
<dbReference type="AlphaFoldDB" id="A0A916ZZK8"/>
<dbReference type="PANTHER" id="PTHR30069">
    <property type="entry name" value="TONB-DEPENDENT OUTER MEMBRANE RECEPTOR"/>
    <property type="match status" value="1"/>
</dbReference>
<dbReference type="GO" id="GO:0015344">
    <property type="term" value="F:siderophore uptake transmembrane transporter activity"/>
    <property type="evidence" value="ECO:0007669"/>
    <property type="project" value="TreeGrafter"/>
</dbReference>
<dbReference type="PANTHER" id="PTHR30069:SF29">
    <property type="entry name" value="HEMOGLOBIN AND HEMOGLOBIN-HAPTOGLOBIN-BINDING PROTEIN 1-RELATED"/>
    <property type="match status" value="1"/>
</dbReference>
<feature type="domain" description="TonB-dependent receptor plug" evidence="9">
    <location>
        <begin position="41"/>
        <end position="147"/>
    </location>
</feature>
<dbReference type="Gene3D" id="2.40.170.20">
    <property type="entry name" value="TonB-dependent receptor, beta-barrel domain"/>
    <property type="match status" value="1"/>
</dbReference>
<dbReference type="GO" id="GO:0009279">
    <property type="term" value="C:cell outer membrane"/>
    <property type="evidence" value="ECO:0007669"/>
    <property type="project" value="UniProtKB-SubCell"/>
</dbReference>
<evidence type="ECO:0000313" key="10">
    <source>
        <dbReference type="EMBL" id="GGE20340.1"/>
    </source>
</evidence>
<evidence type="ECO:0000259" key="9">
    <source>
        <dbReference type="Pfam" id="PF07715"/>
    </source>
</evidence>
<dbReference type="InterPro" id="IPR012910">
    <property type="entry name" value="Plug_dom"/>
</dbReference>